<dbReference type="Proteomes" id="UP000282574">
    <property type="component" value="Unassembled WGS sequence"/>
</dbReference>
<accession>A0AB37UCY0</accession>
<dbReference type="EMBL" id="RSCK01000068">
    <property type="protein sequence ID" value="RUT06349.1"/>
    <property type="molecule type" value="Genomic_DNA"/>
</dbReference>
<organism evidence="1 2">
    <name type="scientific">Chroococcidiopsis cubana SAG 39.79</name>
    <dbReference type="NCBI Taxonomy" id="388085"/>
    <lineage>
        <taxon>Bacteria</taxon>
        <taxon>Bacillati</taxon>
        <taxon>Cyanobacteriota</taxon>
        <taxon>Cyanophyceae</taxon>
        <taxon>Chroococcidiopsidales</taxon>
        <taxon>Chroococcidiopsidaceae</taxon>
        <taxon>Chroococcidiopsis</taxon>
    </lineage>
</organism>
<gene>
    <name evidence="1" type="ORF">DSM107010_52940</name>
</gene>
<dbReference type="RefSeq" id="WP_106168441.1">
    <property type="nucleotide sequence ID" value="NZ_JAVKZF010000001.1"/>
</dbReference>
<evidence type="ECO:0000313" key="2">
    <source>
        <dbReference type="Proteomes" id="UP000282574"/>
    </source>
</evidence>
<protein>
    <submittedName>
        <fullName evidence="1">Uncharacterized protein</fullName>
    </submittedName>
</protein>
<evidence type="ECO:0000313" key="1">
    <source>
        <dbReference type="EMBL" id="RUT06349.1"/>
    </source>
</evidence>
<sequence>MNVLEQQRALLPKHLQDKFEYCPVTDEENAVREVANWMYRAKKYLKRPFGDDIEADKAEIEWRERICHEAQMALPPMVRGWDFWYGEKALELLMGEIEKPTSP</sequence>
<reference evidence="1 2" key="1">
    <citation type="journal article" date="2019" name="Genome Biol. Evol.">
        <title>Day and night: Metabolic profiles and evolutionary relationships of six axenic non-marine cyanobacteria.</title>
        <authorList>
            <person name="Will S.E."/>
            <person name="Henke P."/>
            <person name="Boedeker C."/>
            <person name="Huang S."/>
            <person name="Brinkmann H."/>
            <person name="Rohde M."/>
            <person name="Jarek M."/>
            <person name="Friedl T."/>
            <person name="Seufert S."/>
            <person name="Schumacher M."/>
            <person name="Overmann J."/>
            <person name="Neumann-Schaal M."/>
            <person name="Petersen J."/>
        </authorList>
    </citation>
    <scope>NUCLEOTIDE SEQUENCE [LARGE SCALE GENOMIC DNA]</scope>
    <source>
        <strain evidence="1 2">SAG 39.79</strain>
    </source>
</reference>
<comment type="caution">
    <text evidence="1">The sequence shown here is derived from an EMBL/GenBank/DDBJ whole genome shotgun (WGS) entry which is preliminary data.</text>
</comment>
<proteinExistence type="predicted"/>
<dbReference type="AlphaFoldDB" id="A0AB37UCY0"/>
<keyword evidence="2" id="KW-1185">Reference proteome</keyword>
<name>A0AB37UCY0_9CYAN</name>